<reference evidence="1 2" key="1">
    <citation type="journal article" date="2021" name="BMC Genomics">
        <title>Datura genome reveals duplications of psychoactive alkaloid biosynthetic genes and high mutation rate following tissue culture.</title>
        <authorList>
            <person name="Rajewski A."/>
            <person name="Carter-House D."/>
            <person name="Stajich J."/>
            <person name="Litt A."/>
        </authorList>
    </citation>
    <scope>NUCLEOTIDE SEQUENCE [LARGE SCALE GENOMIC DNA]</scope>
    <source>
        <strain evidence="1">AR-01</strain>
    </source>
</reference>
<sequence>MQEFRMEHQQSNQLEFEDVDGDVEKVVIESTEDMKDTILDDSSLCQEEEIDKSTLFKVVPPPLEHSRNLKAKLGVQSIYSRWRQKLAKEYEMEAKPLE</sequence>
<proteinExistence type="predicted"/>
<comment type="caution">
    <text evidence="1">The sequence shown here is derived from an EMBL/GenBank/DDBJ whole genome shotgun (WGS) entry which is preliminary data.</text>
</comment>
<keyword evidence="2" id="KW-1185">Reference proteome</keyword>
<dbReference type="EMBL" id="JACEIK010000011">
    <property type="protein sequence ID" value="MCD7446330.1"/>
    <property type="molecule type" value="Genomic_DNA"/>
</dbReference>
<name>A0ABS8RJY0_DATST</name>
<evidence type="ECO:0000313" key="1">
    <source>
        <dbReference type="EMBL" id="MCD7446330.1"/>
    </source>
</evidence>
<feature type="non-terminal residue" evidence="1">
    <location>
        <position position="98"/>
    </location>
</feature>
<evidence type="ECO:0000313" key="2">
    <source>
        <dbReference type="Proteomes" id="UP000823775"/>
    </source>
</evidence>
<accession>A0ABS8RJY0</accession>
<organism evidence="1 2">
    <name type="scientific">Datura stramonium</name>
    <name type="common">Jimsonweed</name>
    <name type="synonym">Common thornapple</name>
    <dbReference type="NCBI Taxonomy" id="4076"/>
    <lineage>
        <taxon>Eukaryota</taxon>
        <taxon>Viridiplantae</taxon>
        <taxon>Streptophyta</taxon>
        <taxon>Embryophyta</taxon>
        <taxon>Tracheophyta</taxon>
        <taxon>Spermatophyta</taxon>
        <taxon>Magnoliopsida</taxon>
        <taxon>eudicotyledons</taxon>
        <taxon>Gunneridae</taxon>
        <taxon>Pentapetalae</taxon>
        <taxon>asterids</taxon>
        <taxon>lamiids</taxon>
        <taxon>Solanales</taxon>
        <taxon>Solanaceae</taxon>
        <taxon>Solanoideae</taxon>
        <taxon>Datureae</taxon>
        <taxon>Datura</taxon>
    </lineage>
</organism>
<gene>
    <name evidence="1" type="ORF">HAX54_002193</name>
</gene>
<protein>
    <submittedName>
        <fullName evidence="1">Uncharacterized protein</fullName>
    </submittedName>
</protein>
<dbReference type="Proteomes" id="UP000823775">
    <property type="component" value="Unassembled WGS sequence"/>
</dbReference>